<organism evidence="2 3">
    <name type="scientific">Physocladia obscura</name>
    <dbReference type="NCBI Taxonomy" id="109957"/>
    <lineage>
        <taxon>Eukaryota</taxon>
        <taxon>Fungi</taxon>
        <taxon>Fungi incertae sedis</taxon>
        <taxon>Chytridiomycota</taxon>
        <taxon>Chytridiomycota incertae sedis</taxon>
        <taxon>Chytridiomycetes</taxon>
        <taxon>Chytridiales</taxon>
        <taxon>Chytriomycetaceae</taxon>
        <taxon>Physocladia</taxon>
    </lineage>
</organism>
<feature type="region of interest" description="Disordered" evidence="1">
    <location>
        <begin position="1"/>
        <end position="74"/>
    </location>
</feature>
<dbReference type="EMBL" id="JADGJH010001258">
    <property type="protein sequence ID" value="KAJ3115972.1"/>
    <property type="molecule type" value="Genomic_DNA"/>
</dbReference>
<reference evidence="2" key="1">
    <citation type="submission" date="2020-05" db="EMBL/GenBank/DDBJ databases">
        <title>Phylogenomic resolution of chytrid fungi.</title>
        <authorList>
            <person name="Stajich J.E."/>
            <person name="Amses K."/>
            <person name="Simmons R."/>
            <person name="Seto K."/>
            <person name="Myers J."/>
            <person name="Bonds A."/>
            <person name="Quandt C.A."/>
            <person name="Barry K."/>
            <person name="Liu P."/>
            <person name="Grigoriev I."/>
            <person name="Longcore J.E."/>
            <person name="James T.Y."/>
        </authorList>
    </citation>
    <scope>NUCLEOTIDE SEQUENCE</scope>
    <source>
        <strain evidence="2">JEL0513</strain>
    </source>
</reference>
<accession>A0AAD5XEP6</accession>
<sequence>MSSNWKKLSAKSTAPATTKKTLPKQHNNSKPSKFLSLNQLKSSDKAPVYEKPATSKHRRTATTSTTTTKPIESKTSKFNVTIRNIEPIAAALTVPIIDANVENTVSKKKRRDRDDFLDSMLFTKKKNIYIETILDKKDLE</sequence>
<name>A0AAD5XEP6_9FUNG</name>
<evidence type="ECO:0000256" key="1">
    <source>
        <dbReference type="SAM" id="MobiDB-lite"/>
    </source>
</evidence>
<feature type="compositionally biased region" description="Low complexity" evidence="1">
    <location>
        <begin position="1"/>
        <end position="20"/>
    </location>
</feature>
<evidence type="ECO:0000313" key="2">
    <source>
        <dbReference type="EMBL" id="KAJ3115972.1"/>
    </source>
</evidence>
<dbReference type="Proteomes" id="UP001211907">
    <property type="component" value="Unassembled WGS sequence"/>
</dbReference>
<comment type="caution">
    <text evidence="2">The sequence shown here is derived from an EMBL/GenBank/DDBJ whole genome shotgun (WGS) entry which is preliminary data.</text>
</comment>
<proteinExistence type="predicted"/>
<dbReference type="AlphaFoldDB" id="A0AAD5XEP6"/>
<keyword evidence="3" id="KW-1185">Reference proteome</keyword>
<feature type="non-terminal residue" evidence="2">
    <location>
        <position position="140"/>
    </location>
</feature>
<feature type="compositionally biased region" description="Polar residues" evidence="1">
    <location>
        <begin position="25"/>
        <end position="41"/>
    </location>
</feature>
<protein>
    <submittedName>
        <fullName evidence="2">Uncharacterized protein</fullName>
    </submittedName>
</protein>
<gene>
    <name evidence="2" type="ORF">HK100_001195</name>
</gene>
<evidence type="ECO:0000313" key="3">
    <source>
        <dbReference type="Proteomes" id="UP001211907"/>
    </source>
</evidence>
<feature type="compositionally biased region" description="Low complexity" evidence="1">
    <location>
        <begin position="61"/>
        <end position="70"/>
    </location>
</feature>